<protein>
    <recommendedName>
        <fullName evidence="3">Phospholipase</fullName>
    </recommendedName>
</protein>
<accession>A0ABS8AT60</accession>
<keyword evidence="2" id="KW-1185">Reference proteome</keyword>
<dbReference type="EMBL" id="JAJADR010000004">
    <property type="protein sequence ID" value="MCB2409388.1"/>
    <property type="molecule type" value="Genomic_DNA"/>
</dbReference>
<dbReference type="RefSeq" id="WP_226177021.1">
    <property type="nucleotide sequence ID" value="NZ_JAJADR010000004.1"/>
</dbReference>
<dbReference type="InterPro" id="IPR041408">
    <property type="entry name" value="Hcp_Tssd"/>
</dbReference>
<dbReference type="Gene3D" id="3.40.50.1820">
    <property type="entry name" value="alpha/beta hydrolase"/>
    <property type="match status" value="1"/>
</dbReference>
<gene>
    <name evidence="1" type="ORF">LGH74_15450</name>
</gene>
<organism evidence="1 2">
    <name type="scientific">Hymenobacter lucidus</name>
    <dbReference type="NCBI Taxonomy" id="2880930"/>
    <lineage>
        <taxon>Bacteria</taxon>
        <taxon>Pseudomonadati</taxon>
        <taxon>Bacteroidota</taxon>
        <taxon>Cytophagia</taxon>
        <taxon>Cytophagales</taxon>
        <taxon>Hymenobacteraceae</taxon>
        <taxon>Hymenobacter</taxon>
    </lineage>
</organism>
<evidence type="ECO:0008006" key="3">
    <source>
        <dbReference type="Google" id="ProtNLM"/>
    </source>
</evidence>
<comment type="caution">
    <text evidence="1">The sequence shown here is derived from an EMBL/GenBank/DDBJ whole genome shotgun (WGS) entry which is preliminary data.</text>
</comment>
<reference evidence="1" key="1">
    <citation type="submission" date="2021-10" db="EMBL/GenBank/DDBJ databases">
        <authorList>
            <person name="Dean J.D."/>
            <person name="Kim M.K."/>
            <person name="Newey C.N."/>
            <person name="Stoker T.S."/>
            <person name="Thompson D.W."/>
            <person name="Grose J.H."/>
        </authorList>
    </citation>
    <scope>NUCLEOTIDE SEQUENCE</scope>
    <source>
        <strain evidence="1">BT178</strain>
    </source>
</reference>
<dbReference type="Proteomes" id="UP001165296">
    <property type="component" value="Unassembled WGS sequence"/>
</dbReference>
<evidence type="ECO:0000313" key="1">
    <source>
        <dbReference type="EMBL" id="MCB2409388.1"/>
    </source>
</evidence>
<evidence type="ECO:0000313" key="2">
    <source>
        <dbReference type="Proteomes" id="UP001165296"/>
    </source>
</evidence>
<sequence>MTYINAELRLDGQSYPLAACSFGFRQSTDARGRPNSKVVGVPLQLLLDGEEGPALAEWASLPDSLRSGEVVFFPDEATLPHRTLTFTDARCIHQHVQLLPGAEEAAHQCLLVLSAQQLEIDGQVLEQRWNKPPKTQGAAKKPAAKAETPTQALAAAQQAVAEAKPELSKKERYTARRTLMQTASTKLGLVPPELAGEPEANVQNALTRLERNNWAVERARLSQHVYDSHKIPPVEEPPGWHKLDPQELAQLGVSPEMLLDDKSGFKAALYNSSFEDPPKIVISYAGTEDKPDIMADLRQGIGLREKQYDRAMDLAKAVVKTLGKDDVETTGHSLGGGLASAGSVVTGMKSYTFNAAGLHANTVKRAPYSISRQAMQEKAALIDAYRSTADPLNNFQNGFNFPRGYLAPKALGVSHPVLPAQPWVHQWKELVTGNPLKATKSMLLDGHGISPQMVDHIEAEKDQDIGVLTNYIAS</sequence>
<dbReference type="InterPro" id="IPR029058">
    <property type="entry name" value="AB_hydrolase_fold"/>
</dbReference>
<dbReference type="SUPFAM" id="SSF53474">
    <property type="entry name" value="alpha/beta-Hydrolases"/>
    <property type="match status" value="1"/>
</dbReference>
<dbReference type="Pfam" id="PF17642">
    <property type="entry name" value="TssD"/>
    <property type="match status" value="1"/>
</dbReference>
<dbReference type="Pfam" id="PF26363">
    <property type="entry name" value="Phospholipase-like"/>
    <property type="match status" value="1"/>
</dbReference>
<name>A0ABS8AT60_9BACT</name>
<proteinExistence type="predicted"/>